<proteinExistence type="predicted"/>
<dbReference type="InterPro" id="IPR050198">
    <property type="entry name" value="Non-receptor_tyrosine_kinases"/>
</dbReference>
<dbReference type="PROSITE" id="PS50835">
    <property type="entry name" value="IG_LIKE"/>
    <property type="match status" value="1"/>
</dbReference>
<evidence type="ECO:0000256" key="1">
    <source>
        <dbReference type="ARBA" id="ARBA00004167"/>
    </source>
</evidence>
<evidence type="ECO:0000313" key="12">
    <source>
        <dbReference type="Proteomes" id="UP000230750"/>
    </source>
</evidence>
<organism evidence="11 12">
    <name type="scientific">Stichopus japonicus</name>
    <name type="common">Sea cucumber</name>
    <dbReference type="NCBI Taxonomy" id="307972"/>
    <lineage>
        <taxon>Eukaryota</taxon>
        <taxon>Metazoa</taxon>
        <taxon>Echinodermata</taxon>
        <taxon>Eleutherozoa</taxon>
        <taxon>Echinozoa</taxon>
        <taxon>Holothuroidea</taxon>
        <taxon>Aspidochirotacea</taxon>
        <taxon>Aspidochirotida</taxon>
        <taxon>Stichopodidae</taxon>
        <taxon>Apostichopus</taxon>
    </lineage>
</organism>
<dbReference type="SUPFAM" id="SSF48726">
    <property type="entry name" value="Immunoglobulin"/>
    <property type="match status" value="1"/>
</dbReference>
<reference evidence="11 12" key="1">
    <citation type="journal article" date="2017" name="PLoS Biol.">
        <title>The sea cucumber genome provides insights into morphological evolution and visceral regeneration.</title>
        <authorList>
            <person name="Zhang X."/>
            <person name="Sun L."/>
            <person name="Yuan J."/>
            <person name="Sun Y."/>
            <person name="Gao Y."/>
            <person name="Zhang L."/>
            <person name="Li S."/>
            <person name="Dai H."/>
            <person name="Hamel J.F."/>
            <person name="Liu C."/>
            <person name="Yu Y."/>
            <person name="Liu S."/>
            <person name="Lin W."/>
            <person name="Guo K."/>
            <person name="Jin S."/>
            <person name="Xu P."/>
            <person name="Storey K.B."/>
            <person name="Huan P."/>
            <person name="Zhang T."/>
            <person name="Zhou Y."/>
            <person name="Zhang J."/>
            <person name="Lin C."/>
            <person name="Li X."/>
            <person name="Xing L."/>
            <person name="Huo D."/>
            <person name="Sun M."/>
            <person name="Wang L."/>
            <person name="Mercier A."/>
            <person name="Li F."/>
            <person name="Yang H."/>
            <person name="Xiang J."/>
        </authorList>
    </citation>
    <scope>NUCLEOTIDE SEQUENCE [LARGE SCALE GENOMIC DNA]</scope>
    <source>
        <strain evidence="11">Shaxun</strain>
        <tissue evidence="11">Muscle</tissue>
    </source>
</reference>
<dbReference type="GO" id="GO:0005524">
    <property type="term" value="F:ATP binding"/>
    <property type="evidence" value="ECO:0007669"/>
    <property type="project" value="UniProtKB-KW"/>
</dbReference>
<evidence type="ECO:0000256" key="5">
    <source>
        <dbReference type="ARBA" id="ARBA00022989"/>
    </source>
</evidence>
<keyword evidence="3" id="KW-0547">Nucleotide-binding</keyword>
<dbReference type="PROSITE" id="PS50011">
    <property type="entry name" value="PROTEIN_KINASE_DOM"/>
    <property type="match status" value="1"/>
</dbReference>
<dbReference type="InterPro" id="IPR011009">
    <property type="entry name" value="Kinase-like_dom_sf"/>
</dbReference>
<dbReference type="Gene3D" id="2.60.40.10">
    <property type="entry name" value="Immunoglobulins"/>
    <property type="match status" value="1"/>
</dbReference>
<dbReference type="AlphaFoldDB" id="A0A2G8KK66"/>
<dbReference type="STRING" id="307972.A0A2G8KK66"/>
<dbReference type="EMBL" id="MRZV01000524">
    <property type="protein sequence ID" value="PIK48402.1"/>
    <property type="molecule type" value="Genomic_DNA"/>
</dbReference>
<keyword evidence="2" id="KW-0812">Transmembrane</keyword>
<dbReference type="InterPro" id="IPR000719">
    <property type="entry name" value="Prot_kinase_dom"/>
</dbReference>
<dbReference type="PANTHER" id="PTHR24418">
    <property type="entry name" value="TYROSINE-PROTEIN KINASE"/>
    <property type="match status" value="1"/>
</dbReference>
<dbReference type="InterPro" id="IPR007110">
    <property type="entry name" value="Ig-like_dom"/>
</dbReference>
<feature type="region of interest" description="Disordered" evidence="8">
    <location>
        <begin position="493"/>
        <end position="530"/>
    </location>
</feature>
<dbReference type="Proteomes" id="UP000230750">
    <property type="component" value="Unassembled WGS sequence"/>
</dbReference>
<dbReference type="InterPro" id="IPR036179">
    <property type="entry name" value="Ig-like_dom_sf"/>
</dbReference>
<dbReference type="InterPro" id="IPR020635">
    <property type="entry name" value="Tyr_kinase_cat_dom"/>
</dbReference>
<dbReference type="GO" id="GO:0016020">
    <property type="term" value="C:membrane"/>
    <property type="evidence" value="ECO:0007669"/>
    <property type="project" value="UniProtKB-SubCell"/>
</dbReference>
<feature type="domain" description="Protein kinase" evidence="9">
    <location>
        <begin position="158"/>
        <end position="476"/>
    </location>
</feature>
<comment type="caution">
    <text evidence="11">The sequence shown here is derived from an EMBL/GenBank/DDBJ whole genome shotgun (WGS) entry which is preliminary data.</text>
</comment>
<dbReference type="InterPro" id="IPR013783">
    <property type="entry name" value="Ig-like_fold"/>
</dbReference>
<protein>
    <submittedName>
        <fullName evidence="11">Uncharacterized protein</fullName>
    </submittedName>
</protein>
<feature type="compositionally biased region" description="Basic and acidic residues" evidence="8">
    <location>
        <begin position="498"/>
        <end position="517"/>
    </location>
</feature>
<feature type="compositionally biased region" description="Acidic residues" evidence="8">
    <location>
        <begin position="518"/>
        <end position="530"/>
    </location>
</feature>
<gene>
    <name evidence="11" type="ORF">BSL78_14732</name>
</gene>
<dbReference type="SUPFAM" id="SSF56112">
    <property type="entry name" value="Protein kinase-like (PK-like)"/>
    <property type="match status" value="1"/>
</dbReference>
<evidence type="ECO:0000259" key="9">
    <source>
        <dbReference type="PROSITE" id="PS50011"/>
    </source>
</evidence>
<name>A0A2G8KK66_STIJA</name>
<dbReference type="InterPro" id="IPR001245">
    <property type="entry name" value="Ser-Thr/Tyr_kinase_cat_dom"/>
</dbReference>
<evidence type="ECO:0000256" key="6">
    <source>
        <dbReference type="ARBA" id="ARBA00023136"/>
    </source>
</evidence>
<evidence type="ECO:0000256" key="3">
    <source>
        <dbReference type="ARBA" id="ARBA00022741"/>
    </source>
</evidence>
<dbReference type="SMART" id="SM00219">
    <property type="entry name" value="TyrKc"/>
    <property type="match status" value="1"/>
</dbReference>
<keyword evidence="7" id="KW-0325">Glycoprotein</keyword>
<dbReference type="GO" id="GO:0004713">
    <property type="term" value="F:protein tyrosine kinase activity"/>
    <property type="evidence" value="ECO:0007669"/>
    <property type="project" value="InterPro"/>
</dbReference>
<evidence type="ECO:0000256" key="8">
    <source>
        <dbReference type="SAM" id="MobiDB-lite"/>
    </source>
</evidence>
<feature type="domain" description="Ig-like" evidence="10">
    <location>
        <begin position="47"/>
        <end position="154"/>
    </location>
</feature>
<accession>A0A2G8KK66</accession>
<dbReference type="Pfam" id="PF07714">
    <property type="entry name" value="PK_Tyr_Ser-Thr"/>
    <property type="match status" value="1"/>
</dbReference>
<keyword evidence="4" id="KW-0067">ATP-binding</keyword>
<evidence type="ECO:0000256" key="4">
    <source>
        <dbReference type="ARBA" id="ARBA00022840"/>
    </source>
</evidence>
<evidence type="ECO:0000259" key="10">
    <source>
        <dbReference type="PROSITE" id="PS50835"/>
    </source>
</evidence>
<evidence type="ECO:0000313" key="11">
    <source>
        <dbReference type="EMBL" id="PIK48402.1"/>
    </source>
</evidence>
<keyword evidence="5" id="KW-1133">Transmembrane helix</keyword>
<keyword evidence="12" id="KW-1185">Reference proteome</keyword>
<dbReference type="Gene3D" id="1.10.510.10">
    <property type="entry name" value="Transferase(Phosphotransferase) domain 1"/>
    <property type="match status" value="1"/>
</dbReference>
<keyword evidence="6" id="KW-0472">Membrane</keyword>
<evidence type="ECO:0000256" key="2">
    <source>
        <dbReference type="ARBA" id="ARBA00022692"/>
    </source>
</evidence>
<dbReference type="OrthoDB" id="28230at2759"/>
<sequence length="530" mass="60332">MHTGTCAADVDAEKSEQFRSSIALLCLYCKKTTILCWTKSPCICKRPNMTSILTLFVALSLSRPGSCLIEMTITQGEDVALNCCFKNSSENKAVWWFKNEIILADGYCPSEVGYKNVMCNQTNGAETYLYIKGFKSTNAGSYNCAIGNESAEYNLLLKDSLPSRGKAKVNSTYHVNNSRIEDIEEISSFYGSLPDFENVLINEEPVSRVFARENLCFNRDLPSSLILLYWSGTLTYSRSKMHDVMISYVEGDAPVEAKRLWKTCSDSRLSISEHPNLLKTIGYCKCDGLLFIINDYFEMNTLDNFLVSEYSNFETSGDDYTGYALDIIDGMEYLDSVACAHPGLCAKRIVVNHLGICKLYDFCPSKQARDFLEIFLKEDREFEYRLAPEIPHCDDYPSSCDVWGVGMTLWELFFGGHTQIYGIIHMDGYETKKHLDMIQPPPECPEEIYEDVLSKECDDRPTMNELKYLTRKNVTVGAQSSLYIKKKRNPATQIQEGHYVEDPTEKETYPDDRKEDYYSDNDDNVYDALV</sequence>
<evidence type="ECO:0000256" key="7">
    <source>
        <dbReference type="ARBA" id="ARBA00023180"/>
    </source>
</evidence>
<comment type="subcellular location">
    <subcellularLocation>
        <location evidence="1">Membrane</location>
        <topology evidence="1">Single-pass membrane protein</topology>
    </subcellularLocation>
</comment>